<dbReference type="RefSeq" id="WP_100922795.1">
    <property type="nucleotide sequence ID" value="NZ_CP020371.1"/>
</dbReference>
<dbReference type="EMBL" id="CP020371">
    <property type="protein sequence ID" value="AUB85148.1"/>
    <property type="molecule type" value="Genomic_DNA"/>
</dbReference>
<evidence type="ECO:0000259" key="5">
    <source>
        <dbReference type="PROSITE" id="PS51192"/>
    </source>
</evidence>
<dbReference type="InterPro" id="IPR029063">
    <property type="entry name" value="SAM-dependent_MTases_sf"/>
</dbReference>
<name>A0A2K8UHW9_9GAMM</name>
<protein>
    <recommendedName>
        <fullName evidence="5">Helicase ATP-binding domain-containing protein</fullName>
    </recommendedName>
</protein>
<dbReference type="GO" id="GO:0005524">
    <property type="term" value="F:ATP binding"/>
    <property type="evidence" value="ECO:0007669"/>
    <property type="project" value="UniProtKB-KW"/>
</dbReference>
<dbReference type="PRINTS" id="PR00507">
    <property type="entry name" value="N12N6MTFRASE"/>
</dbReference>
<keyword evidence="1" id="KW-0547">Nucleotide-binding</keyword>
<keyword evidence="4" id="KW-0067">ATP-binding</keyword>
<geneLocation type="plasmid" evidence="7">
    <name>pts417</name>
</geneLocation>
<dbReference type="InterPro" id="IPR050628">
    <property type="entry name" value="SNF2_RAD54_helicase_TF"/>
</dbReference>
<dbReference type="Gene3D" id="3.40.50.300">
    <property type="entry name" value="P-loop containing nucleotide triphosphate hydrolases"/>
    <property type="match status" value="1"/>
</dbReference>
<gene>
    <name evidence="6" type="ORF">THSYN_29945</name>
</gene>
<dbReference type="InterPro" id="IPR000330">
    <property type="entry name" value="SNF2_N"/>
</dbReference>
<keyword evidence="7" id="KW-1185">Reference proteome</keyword>
<dbReference type="GO" id="GO:0016787">
    <property type="term" value="F:hydrolase activity"/>
    <property type="evidence" value="ECO:0007669"/>
    <property type="project" value="UniProtKB-KW"/>
</dbReference>
<dbReference type="SUPFAM" id="SSF53335">
    <property type="entry name" value="S-adenosyl-L-methionine-dependent methyltransferases"/>
    <property type="match status" value="1"/>
</dbReference>
<dbReference type="GO" id="GO:0006281">
    <property type="term" value="P:DNA repair"/>
    <property type="evidence" value="ECO:0007669"/>
    <property type="project" value="TreeGrafter"/>
</dbReference>
<sequence length="916" mass="100541">MTIATPVPARNPAPDWRHTLRGRASLGSQAKRPGSLAGLHAARLAHLGQFFTPDLLAAWIWHMVAPALERALARDGEGVRVPLIDTSCGTGALLQFADPARHELAGVDVHAPSVTALSEAARVAGFQCHFSTVGMERIDPTGFGIAVINPPFSLHLEAPTLVAGSATSYGRFGPDTSALSHAYAVQQALAAADVVAAVLPRSYAETLLADPGAWPRLVAMFHAPAWCFRDQGADVRVSVLFFAKDPRAPGAAVRVETLDDALTLAPDLSLSCRTTRHLNPRLRETGIVDEGPTITRPVTGNPKVRLGHSGRKLTLGFSCGLIEAKVRNAILGERLTPTGIEGHRYPKGLRYTGQGALDLEVHLTQADPLASLEALCTLIRAAGADLEVDPGLPRYIQKRARRLRIERTPFRHTVLVKADMAHGPAGALVGKARTLHLVDPDTWGSPVIKAGAEVTFAPDGAGSYRYRVGGRDFALAEEDLNRRFAVVTGQAQDRWETVHPGRLAAFPERAAALRRRGQALGLDGFLSWDYQFDDLLELSMTRGAVAAWAVGLGKARLAAGLILLSGCTAGLICTEAYLIDELRTELAKLPIPATDWQVIQSPRDLDTLRRINVISYHRLRGPIHGAHQRRTYASRLRHRIGCLVADEGDLLRNKGTAQTAALWKLAAKRRFALSGTPLGNYPRDAFSVLAFTGGDATAAQVYGMHRWYLDPALRQSTRDCVPGVDRVREQFVTFEWVTNEFKDDMTTGAKREVPKLRNLSAYRAALAHHIKRRVAQEPDVARHFQIPVPERRVTTLDWDPAHLAHYLRVAEDFRQWYMKGQANSRERNLIALLARIQAVQIAAAIPQRRSDKSPFVYDGGLTSKQRYVVDRLGTLIEDGHKVIAYAEWPELLEIIGRALDRHGVEHVTITWRQAHR</sequence>
<feature type="domain" description="Helicase ATP-binding" evidence="5">
    <location>
        <begin position="535"/>
        <end position="695"/>
    </location>
</feature>
<dbReference type="InterPro" id="IPR027417">
    <property type="entry name" value="P-loop_NTPase"/>
</dbReference>
<dbReference type="OrthoDB" id="9772064at2"/>
<dbReference type="PANTHER" id="PTHR45626">
    <property type="entry name" value="TRANSCRIPTION TERMINATION FACTOR 2-RELATED"/>
    <property type="match status" value="1"/>
</dbReference>
<dbReference type="SUPFAM" id="SSF52540">
    <property type="entry name" value="P-loop containing nucleoside triphosphate hydrolases"/>
    <property type="match status" value="1"/>
</dbReference>
<dbReference type="GO" id="GO:0008094">
    <property type="term" value="F:ATP-dependent activity, acting on DNA"/>
    <property type="evidence" value="ECO:0007669"/>
    <property type="project" value="TreeGrafter"/>
</dbReference>
<dbReference type="Proteomes" id="UP000232638">
    <property type="component" value="Plasmid pTs417"/>
</dbReference>
<accession>A0A2K8UHW9</accession>
<keyword evidence="3" id="KW-0347">Helicase</keyword>
<evidence type="ECO:0000256" key="3">
    <source>
        <dbReference type="ARBA" id="ARBA00022806"/>
    </source>
</evidence>
<evidence type="ECO:0000313" key="6">
    <source>
        <dbReference type="EMBL" id="AUB85148.1"/>
    </source>
</evidence>
<dbReference type="InterPro" id="IPR014001">
    <property type="entry name" value="Helicase_ATP-bd"/>
</dbReference>
<proteinExistence type="predicted"/>
<dbReference type="KEGG" id="tsy:THSYN_29945"/>
<evidence type="ECO:0000256" key="2">
    <source>
        <dbReference type="ARBA" id="ARBA00022801"/>
    </source>
</evidence>
<evidence type="ECO:0000256" key="1">
    <source>
        <dbReference type="ARBA" id="ARBA00022741"/>
    </source>
</evidence>
<dbReference type="Pfam" id="PF00176">
    <property type="entry name" value="SNF2-rel_dom"/>
    <property type="match status" value="1"/>
</dbReference>
<dbReference type="AlphaFoldDB" id="A0A2K8UHW9"/>
<organism evidence="6 7">
    <name type="scientific">Candidatus Thiodictyon syntrophicum</name>
    <dbReference type="NCBI Taxonomy" id="1166950"/>
    <lineage>
        <taxon>Bacteria</taxon>
        <taxon>Pseudomonadati</taxon>
        <taxon>Pseudomonadota</taxon>
        <taxon>Gammaproteobacteria</taxon>
        <taxon>Chromatiales</taxon>
        <taxon>Chromatiaceae</taxon>
        <taxon>Thiodictyon</taxon>
    </lineage>
</organism>
<keyword evidence="2" id="KW-0378">Hydrolase</keyword>
<keyword evidence="6" id="KW-0614">Plasmid</keyword>
<evidence type="ECO:0000313" key="7">
    <source>
        <dbReference type="Proteomes" id="UP000232638"/>
    </source>
</evidence>
<dbReference type="Gene3D" id="3.40.50.150">
    <property type="entry name" value="Vaccinia Virus protein VP39"/>
    <property type="match status" value="1"/>
</dbReference>
<evidence type="ECO:0000256" key="4">
    <source>
        <dbReference type="ARBA" id="ARBA00022840"/>
    </source>
</evidence>
<dbReference type="PROSITE" id="PS51192">
    <property type="entry name" value="HELICASE_ATP_BIND_1"/>
    <property type="match status" value="1"/>
</dbReference>
<reference evidence="6 7" key="1">
    <citation type="submission" date="2017-03" db="EMBL/GenBank/DDBJ databases">
        <title>Complete genome sequence of Candidatus 'Thiodictyon syntrophicum' sp. nov. strain Cad16T, a photolithoautotroph purple sulfur bacterium isolated from an alpine meromictic lake.</title>
        <authorList>
            <person name="Luedin S.M."/>
            <person name="Pothier J.F."/>
            <person name="Danza F."/>
            <person name="Storelli N."/>
            <person name="Wittwer M."/>
            <person name="Tonolla M."/>
        </authorList>
    </citation>
    <scope>NUCLEOTIDE SEQUENCE [LARGE SCALE GENOMIC DNA]</scope>
    <source>
        <strain evidence="6 7">Cad16T</strain>
        <plasmid evidence="7">Plasmid pts417</plasmid>
    </source>
</reference>